<proteinExistence type="inferred from homology"/>
<dbReference type="EC" id="2.7.11.1" evidence="2"/>
<dbReference type="CDD" id="cd00267">
    <property type="entry name" value="ABC_ATPase"/>
    <property type="match status" value="1"/>
</dbReference>
<organism evidence="12 13">
    <name type="scientific">Archangium lansingense</name>
    <dbReference type="NCBI Taxonomy" id="2995310"/>
    <lineage>
        <taxon>Bacteria</taxon>
        <taxon>Pseudomonadati</taxon>
        <taxon>Myxococcota</taxon>
        <taxon>Myxococcia</taxon>
        <taxon>Myxococcales</taxon>
        <taxon>Cystobacterineae</taxon>
        <taxon>Archangiaceae</taxon>
        <taxon>Archangium</taxon>
    </lineage>
</organism>
<name>A0ABT3ZUV3_9BACT</name>
<feature type="coiled-coil region" evidence="8">
    <location>
        <begin position="704"/>
        <end position="731"/>
    </location>
</feature>
<dbReference type="Proteomes" id="UP001207654">
    <property type="component" value="Unassembled WGS sequence"/>
</dbReference>
<feature type="binding site" evidence="7">
    <location>
        <position position="55"/>
    </location>
    <ligand>
        <name>ATP</name>
        <dbReference type="ChEBI" id="CHEBI:30616"/>
    </ligand>
</feature>
<evidence type="ECO:0000256" key="7">
    <source>
        <dbReference type="PROSITE-ProRule" id="PRU10141"/>
    </source>
</evidence>
<evidence type="ECO:0000256" key="6">
    <source>
        <dbReference type="ARBA" id="ARBA00022840"/>
    </source>
</evidence>
<dbReference type="PANTHER" id="PTHR43671:SF13">
    <property type="entry name" value="SERINE_THREONINE-PROTEIN KINASE NEK2"/>
    <property type="match status" value="1"/>
</dbReference>
<evidence type="ECO:0000259" key="11">
    <source>
        <dbReference type="PROSITE" id="PS50175"/>
    </source>
</evidence>
<keyword evidence="5" id="KW-0418">Kinase</keyword>
<dbReference type="SUPFAM" id="SSF56112">
    <property type="entry name" value="Protein kinase-like (PK-like)"/>
    <property type="match status" value="1"/>
</dbReference>
<dbReference type="InterPro" id="IPR001995">
    <property type="entry name" value="Peptidase_A2_cat"/>
</dbReference>
<evidence type="ECO:0000256" key="5">
    <source>
        <dbReference type="ARBA" id="ARBA00022777"/>
    </source>
</evidence>
<dbReference type="InterPro" id="IPR000719">
    <property type="entry name" value="Prot_kinase_dom"/>
</dbReference>
<dbReference type="InterPro" id="IPR042095">
    <property type="entry name" value="SUMF_sf"/>
</dbReference>
<evidence type="ECO:0000256" key="2">
    <source>
        <dbReference type="ARBA" id="ARBA00012513"/>
    </source>
</evidence>
<reference evidence="12 13" key="1">
    <citation type="submission" date="2022-11" db="EMBL/GenBank/DDBJ databases">
        <title>Minimal conservation of predation-associated metabolite biosynthetic gene clusters underscores biosynthetic potential of Myxococcota including descriptions for ten novel species: Archangium lansinium sp. nov., Myxococcus landrumus sp. nov., Nannocystis bai.</title>
        <authorList>
            <person name="Ahearne A."/>
            <person name="Stevens C."/>
            <person name="Phillips K."/>
        </authorList>
    </citation>
    <scope>NUCLEOTIDE SEQUENCE [LARGE SCALE GENOMIC DNA]</scope>
    <source>
        <strain evidence="12 13">MIWBW</strain>
    </source>
</reference>
<dbReference type="PROSITE" id="PS00107">
    <property type="entry name" value="PROTEIN_KINASE_ATP"/>
    <property type="match status" value="1"/>
</dbReference>
<dbReference type="Pfam" id="PF03781">
    <property type="entry name" value="FGE-sulfatase"/>
    <property type="match status" value="1"/>
</dbReference>
<dbReference type="SUPFAM" id="SSF52540">
    <property type="entry name" value="P-loop containing nucleoside triphosphate hydrolases"/>
    <property type="match status" value="1"/>
</dbReference>
<feature type="region of interest" description="Disordered" evidence="9">
    <location>
        <begin position="1"/>
        <end position="20"/>
    </location>
</feature>
<dbReference type="PROSITE" id="PS50011">
    <property type="entry name" value="PROTEIN_KINASE_DOM"/>
    <property type="match status" value="1"/>
</dbReference>
<evidence type="ECO:0000256" key="9">
    <source>
        <dbReference type="SAM" id="MobiDB-lite"/>
    </source>
</evidence>
<dbReference type="InterPro" id="IPR011009">
    <property type="entry name" value="Kinase-like_dom_sf"/>
</dbReference>
<dbReference type="PANTHER" id="PTHR43671">
    <property type="entry name" value="SERINE/THREONINE-PROTEIN KINASE NEK"/>
    <property type="match status" value="1"/>
</dbReference>
<dbReference type="Pfam" id="PF00069">
    <property type="entry name" value="Pkinase"/>
    <property type="match status" value="2"/>
</dbReference>
<dbReference type="SMART" id="SM00220">
    <property type="entry name" value="S_TKc"/>
    <property type="match status" value="1"/>
</dbReference>
<feature type="compositionally biased region" description="Low complexity" evidence="9">
    <location>
        <begin position="197"/>
        <end position="206"/>
    </location>
</feature>
<comment type="similarity">
    <text evidence="1">Belongs to the protein kinase superfamily. NEK Ser/Thr protein kinase family. NIMA subfamily.</text>
</comment>
<evidence type="ECO:0000256" key="1">
    <source>
        <dbReference type="ARBA" id="ARBA00010886"/>
    </source>
</evidence>
<dbReference type="RefSeq" id="WP_267532201.1">
    <property type="nucleotide sequence ID" value="NZ_JAPNKA010000001.1"/>
</dbReference>
<keyword evidence="6 7" id="KW-0067">ATP-binding</keyword>
<dbReference type="InterPro" id="IPR050660">
    <property type="entry name" value="NEK_Ser/Thr_kinase"/>
</dbReference>
<evidence type="ECO:0000313" key="13">
    <source>
        <dbReference type="Proteomes" id="UP001207654"/>
    </source>
</evidence>
<keyword evidence="13" id="KW-1185">Reference proteome</keyword>
<dbReference type="SUPFAM" id="SSF56436">
    <property type="entry name" value="C-type lectin-like"/>
    <property type="match status" value="1"/>
</dbReference>
<protein>
    <recommendedName>
        <fullName evidence="2">non-specific serine/threonine protein kinase</fullName>
        <ecNumber evidence="2">2.7.11.1</ecNumber>
    </recommendedName>
</protein>
<gene>
    <name evidence="12" type="ORF">OV287_01685</name>
</gene>
<evidence type="ECO:0000313" key="12">
    <source>
        <dbReference type="EMBL" id="MCY1073185.1"/>
    </source>
</evidence>
<dbReference type="InterPro" id="IPR027417">
    <property type="entry name" value="P-loop_NTPase"/>
</dbReference>
<dbReference type="InterPro" id="IPR049052">
    <property type="entry name" value="nSTAND1"/>
</dbReference>
<keyword evidence="4 7" id="KW-0547">Nucleotide-binding</keyword>
<feature type="region of interest" description="Disordered" evidence="9">
    <location>
        <begin position="168"/>
        <end position="220"/>
    </location>
</feature>
<dbReference type="EMBL" id="JAPNKA010000001">
    <property type="protein sequence ID" value="MCY1073185.1"/>
    <property type="molecule type" value="Genomic_DNA"/>
</dbReference>
<keyword evidence="8" id="KW-0175">Coiled coil</keyword>
<evidence type="ECO:0000256" key="4">
    <source>
        <dbReference type="ARBA" id="ARBA00022741"/>
    </source>
</evidence>
<dbReference type="InterPro" id="IPR016187">
    <property type="entry name" value="CTDL_fold"/>
</dbReference>
<feature type="compositionally biased region" description="Polar residues" evidence="9">
    <location>
        <begin position="178"/>
        <end position="189"/>
    </location>
</feature>
<feature type="domain" description="Protein kinase" evidence="10">
    <location>
        <begin position="26"/>
        <end position="331"/>
    </location>
</feature>
<accession>A0ABT3ZUV3</accession>
<dbReference type="Gene3D" id="1.10.510.10">
    <property type="entry name" value="Transferase(Phosphotransferase) domain 1"/>
    <property type="match status" value="1"/>
</dbReference>
<dbReference type="InterPro" id="IPR005532">
    <property type="entry name" value="SUMF_dom"/>
</dbReference>
<dbReference type="InterPro" id="IPR017441">
    <property type="entry name" value="Protein_kinase_ATP_BS"/>
</dbReference>
<keyword evidence="3" id="KW-0808">Transferase</keyword>
<dbReference type="PROSITE" id="PS50175">
    <property type="entry name" value="ASP_PROT_RETROV"/>
    <property type="match status" value="1"/>
</dbReference>
<feature type="domain" description="Peptidase A2" evidence="11">
    <location>
        <begin position="564"/>
        <end position="664"/>
    </location>
</feature>
<dbReference type="Gene3D" id="3.90.1580.10">
    <property type="entry name" value="paralog of FGE (formylglycine-generating enzyme)"/>
    <property type="match status" value="1"/>
</dbReference>
<dbReference type="Gene3D" id="3.40.50.300">
    <property type="entry name" value="P-loop containing nucleotide triphosphate hydrolases"/>
    <property type="match status" value="1"/>
</dbReference>
<dbReference type="CDD" id="cd14014">
    <property type="entry name" value="STKc_PknB_like"/>
    <property type="match status" value="1"/>
</dbReference>
<evidence type="ECO:0000256" key="3">
    <source>
        <dbReference type="ARBA" id="ARBA00022679"/>
    </source>
</evidence>
<evidence type="ECO:0000256" key="8">
    <source>
        <dbReference type="SAM" id="Coils"/>
    </source>
</evidence>
<feature type="coiled-coil region" evidence="8">
    <location>
        <begin position="804"/>
        <end position="831"/>
    </location>
</feature>
<sequence>MSPPPPSPQGPASSPDWQPPGEFDEYRILRPLGRGRTGRVYLAHDTLLERTVAVKFIPALDDEALSRFLIEARAAARLQHPNVATLYRAGQFEDLPYLVSEYIRGTSLDRLPRPQPWQRVLDIAIGLTRGLAAAHRRNVLHRDIKPANAILDESGQVKLLDFGLAKLLDAPPEPPGESSDTPPGESSDTPPAPPGESSDTSPDTSPAPVHEAPPDAGTSSADLELASLTHNSLVGTPYFMSPETWRGEPASVRSDLFSLGVLLYELTSGQGPFRHVPLRELPHIIQEQDARPLLAAAPGVEQRFAAAVDRCLRREPTERFASADALLEALEDLRAGDTAPPIPEGNPYRGLNAFQEEHRALFFGRRQEVRAVLERLRSTAFVLVTGDSGVGKSSLCLAGVLPRVREGALEDGLSWGVARMVPGRRPVASLAAALAPHVALEEARLEQLARAEPTTLVRALRSALGEGARRGVVLHVDQLEELVTLSEPAEAALMAELLGQLASGVTGVRLLATSRSDFLTRLGALPGLGEALSRALYLLRPLGRAEVREVVTGPARAKGARFESEALIDTLVDSTLRAEGSLPLLQFTLAELWEARDKARSIIPAAALEALGGVNGALARYADGVIAQLLPDQQRAARRLLMRLVTVDGTRARRSEAELLGQDPASRTALEALIRARLVVARRSEEGTTFDIAHEALLSGWATLAQWLAEANEARQLHARLEQASAEWERLGRPREALWGARHLAEVRGLAPESLTQREATFLEASRGGVRRGRLLTRVLAAGFVVSLALVYAGLRLHSWYTLRQQVSAQLAEAQTRLEHARERNRALEAARAESFALFDAGKLDEARPRWAEALRIQARTQQAYAQASEAMEKALVLDPGHEAMRGAFADVVSERAGLAERTFRPAERDELLQRLRLYDTTGERMARFEAPLRVKLRTQPAGATVSLARYEPASDGRRVLTAARHAGTTPLEGLSLERGTWVLELSAPGHAPVRHVLRAEPGPERTLDIALPEDSRVPEGFVYVPRGTFLFGTAADENIRQFFDTAPLHEVETGPYLISRTEVTYGEYLRWLETLSPEERARRTPHGAKVASLNAEVELKRMADGRWHLSIHPNGVTYAAPEGEPLRYTTRPHLVEQDWRRLPVGAIDYADAKAYAAWLAHTERVPGARLCNELEWERAARGADEREYPHGDALLPHQANYDETYGKVGASFGPDAVGSHPDSRSPFGLDDMVGNVFEWADSILQPGLPVARGGSYYFGASTARSPNRETPEPNFRDLSVGLRLCADAPAAP</sequence>
<evidence type="ECO:0000259" key="10">
    <source>
        <dbReference type="PROSITE" id="PS50011"/>
    </source>
</evidence>
<comment type="caution">
    <text evidence="12">The sequence shown here is derived from an EMBL/GenBank/DDBJ whole genome shotgun (WGS) entry which is preliminary data.</text>
</comment>
<dbReference type="Pfam" id="PF20703">
    <property type="entry name" value="nSTAND1"/>
    <property type="match status" value="1"/>
</dbReference>
<dbReference type="Gene3D" id="3.30.200.20">
    <property type="entry name" value="Phosphorylase Kinase, domain 1"/>
    <property type="match status" value="1"/>
</dbReference>